<dbReference type="VEuPathDB" id="FungiDB:PTTG_27422"/>
<feature type="compositionally biased region" description="Polar residues" evidence="1">
    <location>
        <begin position="15"/>
        <end position="31"/>
    </location>
</feature>
<dbReference type="STRING" id="630390.A0A180GJW8"/>
<feature type="compositionally biased region" description="Basic residues" evidence="1">
    <location>
        <begin position="491"/>
        <end position="501"/>
    </location>
</feature>
<feature type="compositionally biased region" description="Polar residues" evidence="1">
    <location>
        <begin position="116"/>
        <end position="131"/>
    </location>
</feature>
<dbReference type="Proteomes" id="UP000005240">
    <property type="component" value="Unassembled WGS sequence"/>
</dbReference>
<feature type="region of interest" description="Disordered" evidence="1">
    <location>
        <begin position="1"/>
        <end position="33"/>
    </location>
</feature>
<feature type="compositionally biased region" description="Low complexity" evidence="1">
    <location>
        <begin position="269"/>
        <end position="280"/>
    </location>
</feature>
<evidence type="ECO:0000313" key="3">
    <source>
        <dbReference type="EnsemblFungi" id="PTTG_27422-t43_1-p1"/>
    </source>
</evidence>
<gene>
    <name evidence="2" type="ORF">PTTG_27422</name>
</gene>
<keyword evidence="4" id="KW-1185">Reference proteome</keyword>
<feature type="compositionally biased region" description="Low complexity" evidence="1">
    <location>
        <begin position="453"/>
        <end position="475"/>
    </location>
</feature>
<evidence type="ECO:0000256" key="1">
    <source>
        <dbReference type="SAM" id="MobiDB-lite"/>
    </source>
</evidence>
<name>A0A180GJW8_PUCT1</name>
<dbReference type="EMBL" id="ADAS02000055">
    <property type="protein sequence ID" value="OAV93077.1"/>
    <property type="molecule type" value="Genomic_DNA"/>
</dbReference>
<accession>A0A180GJW8</accession>
<feature type="compositionally biased region" description="Low complexity" evidence="1">
    <location>
        <begin position="320"/>
        <end position="345"/>
    </location>
</feature>
<feature type="region of interest" description="Disordered" evidence="1">
    <location>
        <begin position="318"/>
        <end position="604"/>
    </location>
</feature>
<dbReference type="EnsemblFungi" id="PTTG_27422-t43_1">
    <property type="protein sequence ID" value="PTTG_27422-t43_1-p1"/>
    <property type="gene ID" value="PTTG_27422"/>
</dbReference>
<feature type="compositionally biased region" description="Pro residues" evidence="1">
    <location>
        <begin position="549"/>
        <end position="558"/>
    </location>
</feature>
<feature type="compositionally biased region" description="Basic residues" evidence="1">
    <location>
        <begin position="1"/>
        <end position="14"/>
    </location>
</feature>
<dbReference type="OrthoDB" id="2507812at2759"/>
<sequence>MEKTTAIKKRRARKPQQQITTIKDKQLTNSPGLDRFDDLLNRLRKSTLAQDQHNPFPSIHAPKQRLSKLISPADQCENQNTNPSSRNTDQPEKPSPLLLPDQISSPRVDPELKTLSARNSKTSRSPLSSPKATPCIVNLCASSTTPPDQPADEPAEAAAPQPLPTAEPPPSRLDWASLVEAARQSDAEEDQLPDLTEWATTDERTSAPDSLCVDPSSHRPVGRTTPPLDVQSRAEISASLGRPVKIRLGGSSIPPQPAPHGEQPAMTTRADPPAGSARGPASPPPNRRALNPISSSSRLLNQKQKQSIARLIIPVPAPSAPLSASTTGAAATAPPSTASSPLPLSAHPPPSSAASSSCSHTTILRNAGPPRPDLDSCSPLPPRKDPVRSIDPSALRRVSNCLSSATSPSPALVDKPQLKSPPAALPTTHPLASAPPPKTHIASSAPPPPPPASTATKPAPHPTPWSSSPSSATSSSKKKPDPNPPLLPAQKNKKPSKKTAKKQKDGPPKSSRITSPPHNVPSPSVNPSPACPASTGPDPPRPARASRPLAPPPPPPPTTTINSPGTPRTGKASKNLFDKLTGGTLLNHNHTHHNPPPPAAPHLS</sequence>
<feature type="compositionally biased region" description="Pro residues" evidence="1">
    <location>
        <begin position="594"/>
        <end position="604"/>
    </location>
</feature>
<feature type="compositionally biased region" description="Pro residues" evidence="1">
    <location>
        <begin position="161"/>
        <end position="171"/>
    </location>
</feature>
<feature type="compositionally biased region" description="Polar residues" evidence="1">
    <location>
        <begin position="76"/>
        <end position="88"/>
    </location>
</feature>
<proteinExistence type="predicted"/>
<reference evidence="2" key="2">
    <citation type="submission" date="2016-05" db="EMBL/GenBank/DDBJ databases">
        <title>Comparative analysis highlights variable genome content of wheat rusts and divergence of the mating loci.</title>
        <authorList>
            <person name="Cuomo C.A."/>
            <person name="Bakkeren G."/>
            <person name="Szabo L."/>
            <person name="Khalil H."/>
            <person name="Joly D."/>
            <person name="Goldberg J."/>
            <person name="Young S."/>
            <person name="Zeng Q."/>
            <person name="Fellers J."/>
        </authorList>
    </citation>
    <scope>NUCLEOTIDE SEQUENCE [LARGE SCALE GENOMIC DNA]</scope>
    <source>
        <strain evidence="2">1-1 BBBD Race 1</strain>
    </source>
</reference>
<feature type="compositionally biased region" description="Polar residues" evidence="1">
    <location>
        <begin position="400"/>
        <end position="409"/>
    </location>
</feature>
<organism evidence="2">
    <name type="scientific">Puccinia triticina (isolate 1-1 / race 1 (BBBD))</name>
    <name type="common">Brown leaf rust fungus</name>
    <dbReference type="NCBI Taxonomy" id="630390"/>
    <lineage>
        <taxon>Eukaryota</taxon>
        <taxon>Fungi</taxon>
        <taxon>Dikarya</taxon>
        <taxon>Basidiomycota</taxon>
        <taxon>Pucciniomycotina</taxon>
        <taxon>Pucciniomycetes</taxon>
        <taxon>Pucciniales</taxon>
        <taxon>Pucciniaceae</taxon>
        <taxon>Puccinia</taxon>
    </lineage>
</organism>
<evidence type="ECO:0000313" key="2">
    <source>
        <dbReference type="EMBL" id="OAV93077.1"/>
    </source>
</evidence>
<reference evidence="2" key="1">
    <citation type="submission" date="2009-11" db="EMBL/GenBank/DDBJ databases">
        <authorList>
            <consortium name="The Broad Institute Genome Sequencing Platform"/>
            <person name="Ward D."/>
            <person name="Feldgarden M."/>
            <person name="Earl A."/>
            <person name="Young S.K."/>
            <person name="Zeng Q."/>
            <person name="Koehrsen M."/>
            <person name="Alvarado L."/>
            <person name="Berlin A."/>
            <person name="Bochicchio J."/>
            <person name="Borenstein D."/>
            <person name="Chapman S.B."/>
            <person name="Chen Z."/>
            <person name="Engels R."/>
            <person name="Freedman E."/>
            <person name="Gellesch M."/>
            <person name="Goldberg J."/>
            <person name="Griggs A."/>
            <person name="Gujja S."/>
            <person name="Heilman E."/>
            <person name="Heiman D."/>
            <person name="Hepburn T."/>
            <person name="Howarth C."/>
            <person name="Jen D."/>
            <person name="Larson L."/>
            <person name="Lewis B."/>
            <person name="Mehta T."/>
            <person name="Park D."/>
            <person name="Pearson M."/>
            <person name="Roberts A."/>
            <person name="Saif S."/>
            <person name="Shea T."/>
            <person name="Shenoy N."/>
            <person name="Sisk P."/>
            <person name="Stolte C."/>
            <person name="Sykes S."/>
            <person name="Thomson T."/>
            <person name="Walk T."/>
            <person name="White J."/>
            <person name="Yandava C."/>
            <person name="Izard J."/>
            <person name="Baranova O.V."/>
            <person name="Blanton J.M."/>
            <person name="Tanner A.C."/>
            <person name="Dewhirst F.E."/>
            <person name="Haas B."/>
            <person name="Nusbaum C."/>
            <person name="Birren B."/>
        </authorList>
    </citation>
    <scope>NUCLEOTIDE SEQUENCE [LARGE SCALE GENOMIC DNA]</scope>
    <source>
        <strain evidence="2">1-1 BBBD Race 1</strain>
    </source>
</reference>
<feature type="compositionally biased region" description="Pro residues" evidence="1">
    <location>
        <begin position="518"/>
        <end position="530"/>
    </location>
</feature>
<feature type="compositionally biased region" description="Low complexity" evidence="1">
    <location>
        <begin position="420"/>
        <end position="432"/>
    </location>
</feature>
<feature type="compositionally biased region" description="Polar residues" evidence="1">
    <location>
        <begin position="292"/>
        <end position="305"/>
    </location>
</feature>
<reference evidence="3" key="4">
    <citation type="submission" date="2025-05" db="UniProtKB">
        <authorList>
            <consortium name="EnsemblFungi"/>
        </authorList>
    </citation>
    <scope>IDENTIFICATION</scope>
    <source>
        <strain evidence="3">isolate 1-1 / race 1 (BBBD)</strain>
    </source>
</reference>
<protein>
    <submittedName>
        <fullName evidence="2 3">Uncharacterized protein</fullName>
    </submittedName>
</protein>
<dbReference type="AlphaFoldDB" id="A0A180GJW8"/>
<reference evidence="3 4" key="3">
    <citation type="journal article" date="2017" name="G3 (Bethesda)">
        <title>Comparative analysis highlights variable genome content of wheat rusts and divergence of the mating loci.</title>
        <authorList>
            <person name="Cuomo C.A."/>
            <person name="Bakkeren G."/>
            <person name="Khalil H.B."/>
            <person name="Panwar V."/>
            <person name="Joly D."/>
            <person name="Linning R."/>
            <person name="Sakthikumar S."/>
            <person name="Song X."/>
            <person name="Adiconis X."/>
            <person name="Fan L."/>
            <person name="Goldberg J.M."/>
            <person name="Levin J.Z."/>
            <person name="Young S."/>
            <person name="Zeng Q."/>
            <person name="Anikster Y."/>
            <person name="Bruce M."/>
            <person name="Wang M."/>
            <person name="Yin C."/>
            <person name="McCallum B."/>
            <person name="Szabo L.J."/>
            <person name="Hulbert S."/>
            <person name="Chen X."/>
            <person name="Fellers J.P."/>
        </authorList>
    </citation>
    <scope>NUCLEOTIDE SEQUENCE</scope>
    <source>
        <strain evidence="3">isolate 1-1 / race 1 (BBBD)</strain>
        <strain evidence="4">Isolate 1-1 / race 1 (BBBD)</strain>
    </source>
</reference>
<feature type="region of interest" description="Disordered" evidence="1">
    <location>
        <begin position="46"/>
        <end position="305"/>
    </location>
</feature>
<evidence type="ECO:0000313" key="4">
    <source>
        <dbReference type="Proteomes" id="UP000005240"/>
    </source>
</evidence>